<dbReference type="EMBL" id="PDKV01000011">
    <property type="protein sequence ID" value="PIB78963.1"/>
    <property type="molecule type" value="Genomic_DNA"/>
</dbReference>
<sequence>MSVRRSPTGGVAVAGTEVERYTGVDLAEVPSAEWGWSRINHRTWHIVGLCVAGFLLLMLRGNHVGHIENWFLISFAALTLFVVVRDWWGRRRGWIR</sequence>
<comment type="caution">
    <text evidence="2">The sequence shown here is derived from an EMBL/GenBank/DDBJ whole genome shotgun (WGS) entry which is preliminary data.</text>
</comment>
<gene>
    <name evidence="2" type="ORF">CQY23_11090</name>
</gene>
<dbReference type="Proteomes" id="UP000230971">
    <property type="component" value="Unassembled WGS sequence"/>
</dbReference>
<feature type="transmembrane region" description="Helical" evidence="1">
    <location>
        <begin position="44"/>
        <end position="63"/>
    </location>
</feature>
<keyword evidence="1" id="KW-1133">Transmembrane helix</keyword>
<name>A0A2G5PLQ3_MYCCE</name>
<keyword evidence="1" id="KW-0472">Membrane</keyword>
<proteinExistence type="predicted"/>
<dbReference type="OrthoDB" id="3401220at2"/>
<evidence type="ECO:0008006" key="4">
    <source>
        <dbReference type="Google" id="ProtNLM"/>
    </source>
</evidence>
<feature type="transmembrane region" description="Helical" evidence="1">
    <location>
        <begin position="69"/>
        <end position="88"/>
    </location>
</feature>
<dbReference type="AlphaFoldDB" id="A0A2G5PLQ3"/>
<evidence type="ECO:0000313" key="3">
    <source>
        <dbReference type="Proteomes" id="UP000230971"/>
    </source>
</evidence>
<protein>
    <recommendedName>
        <fullName evidence="4">DUF2631 domain-containing protein</fullName>
    </recommendedName>
</protein>
<dbReference type="Pfam" id="PF10939">
    <property type="entry name" value="DUF2631"/>
    <property type="match status" value="1"/>
</dbReference>
<dbReference type="InterPro" id="IPR024341">
    <property type="entry name" value="DUF2631"/>
</dbReference>
<evidence type="ECO:0000256" key="1">
    <source>
        <dbReference type="SAM" id="Phobius"/>
    </source>
</evidence>
<keyword evidence="1" id="KW-0812">Transmembrane</keyword>
<organism evidence="2 3">
    <name type="scientific">Mycobacterium celatum</name>
    <dbReference type="NCBI Taxonomy" id="28045"/>
    <lineage>
        <taxon>Bacteria</taxon>
        <taxon>Bacillati</taxon>
        <taxon>Actinomycetota</taxon>
        <taxon>Actinomycetes</taxon>
        <taxon>Mycobacteriales</taxon>
        <taxon>Mycobacteriaceae</taxon>
        <taxon>Mycobacterium</taxon>
    </lineage>
</organism>
<evidence type="ECO:0000313" key="2">
    <source>
        <dbReference type="EMBL" id="PIB78963.1"/>
    </source>
</evidence>
<reference evidence="2 3" key="1">
    <citation type="journal article" date="2017" name="Infect. Genet. Evol.">
        <title>The new phylogeny of the genus Mycobacterium: The old and the news.</title>
        <authorList>
            <person name="Tortoli E."/>
            <person name="Fedrizzi T."/>
            <person name="Meehan C.J."/>
            <person name="Trovato A."/>
            <person name="Grottola A."/>
            <person name="Giacobazzi E."/>
            <person name="Serpini G.F."/>
            <person name="Tagliazucchi S."/>
            <person name="Fabio A."/>
            <person name="Bettua C."/>
            <person name="Bertorelli R."/>
            <person name="Frascaro F."/>
            <person name="De Sanctis V."/>
            <person name="Pecorari M."/>
            <person name="Jousson O."/>
            <person name="Segata N."/>
            <person name="Cirillo D.M."/>
        </authorList>
    </citation>
    <scope>NUCLEOTIDE SEQUENCE [LARGE SCALE GENOMIC DNA]</scope>
    <source>
        <strain evidence="2 3">NCTC 12882</strain>
    </source>
</reference>
<accession>A0A2G5PLQ3</accession>